<dbReference type="OrthoDB" id="1739955at2759"/>
<protein>
    <submittedName>
        <fullName evidence="2">U4/U6.U5 tri-snrnp-associated protein 2</fullName>
    </submittedName>
</protein>
<evidence type="ECO:0000313" key="3">
    <source>
        <dbReference type="Proteomes" id="UP000653305"/>
    </source>
</evidence>
<reference evidence="2" key="1">
    <citation type="submission" date="2020-07" db="EMBL/GenBank/DDBJ databases">
        <title>Ethylene signaling mediates host invasion by parasitic plants.</title>
        <authorList>
            <person name="Yoshida S."/>
        </authorList>
    </citation>
    <scope>NUCLEOTIDE SEQUENCE</scope>
    <source>
        <strain evidence="2">Okayama</strain>
    </source>
</reference>
<name>A0A830CY73_9LAMI</name>
<dbReference type="EMBL" id="BMAC01001071">
    <property type="protein sequence ID" value="GFQ05468.1"/>
    <property type="molecule type" value="Genomic_DNA"/>
</dbReference>
<organism evidence="2 3">
    <name type="scientific">Phtheirospermum japonicum</name>
    <dbReference type="NCBI Taxonomy" id="374723"/>
    <lineage>
        <taxon>Eukaryota</taxon>
        <taxon>Viridiplantae</taxon>
        <taxon>Streptophyta</taxon>
        <taxon>Embryophyta</taxon>
        <taxon>Tracheophyta</taxon>
        <taxon>Spermatophyta</taxon>
        <taxon>Magnoliopsida</taxon>
        <taxon>eudicotyledons</taxon>
        <taxon>Gunneridae</taxon>
        <taxon>Pentapetalae</taxon>
        <taxon>asterids</taxon>
        <taxon>lamiids</taxon>
        <taxon>Lamiales</taxon>
        <taxon>Orobanchaceae</taxon>
        <taxon>Orobanchaceae incertae sedis</taxon>
        <taxon>Phtheirospermum</taxon>
    </lineage>
</organism>
<gene>
    <name evidence="2" type="ORF">PHJA_002690900</name>
</gene>
<dbReference type="Gene3D" id="3.90.70.10">
    <property type="entry name" value="Cysteine proteinases"/>
    <property type="match status" value="1"/>
</dbReference>
<evidence type="ECO:0000313" key="2">
    <source>
        <dbReference type="EMBL" id="GFQ05468.1"/>
    </source>
</evidence>
<feature type="domain" description="USP" evidence="1">
    <location>
        <begin position="1"/>
        <end position="174"/>
    </location>
</feature>
<sequence length="182" mass="20371">MKKFDGETVTEVVHRHLARMRYRVTRLPQYLILHKRRFTMNNFFVEKNPTLVNFLVKNLELKDYIPSPVHNENEKMRSKYDLIANIVHDVGTPSGMSATKVANQGPFEQQTLTSGPTCPPGKDQGPGQLPGWDDAAQLLLSSGQLLGWDDATKLLLSSGQLLSSDDAALIYSAFKKTRSNQA</sequence>
<dbReference type="GO" id="GO:0004843">
    <property type="term" value="F:cysteine-type deubiquitinase activity"/>
    <property type="evidence" value="ECO:0007669"/>
    <property type="project" value="InterPro"/>
</dbReference>
<proteinExistence type="predicted"/>
<accession>A0A830CY73</accession>
<dbReference type="Pfam" id="PF00443">
    <property type="entry name" value="UCH"/>
    <property type="match status" value="1"/>
</dbReference>
<evidence type="ECO:0000259" key="1">
    <source>
        <dbReference type="PROSITE" id="PS50235"/>
    </source>
</evidence>
<keyword evidence="3" id="KW-1185">Reference proteome</keyword>
<dbReference type="GO" id="GO:0016579">
    <property type="term" value="P:protein deubiquitination"/>
    <property type="evidence" value="ECO:0007669"/>
    <property type="project" value="InterPro"/>
</dbReference>
<dbReference type="InterPro" id="IPR038765">
    <property type="entry name" value="Papain-like_cys_pep_sf"/>
</dbReference>
<comment type="caution">
    <text evidence="2">The sequence shown here is derived from an EMBL/GenBank/DDBJ whole genome shotgun (WGS) entry which is preliminary data.</text>
</comment>
<dbReference type="InterPro" id="IPR001394">
    <property type="entry name" value="Peptidase_C19_UCH"/>
</dbReference>
<dbReference type="PROSITE" id="PS50235">
    <property type="entry name" value="USP_3"/>
    <property type="match status" value="1"/>
</dbReference>
<dbReference type="Proteomes" id="UP000653305">
    <property type="component" value="Unassembled WGS sequence"/>
</dbReference>
<dbReference type="AlphaFoldDB" id="A0A830CY73"/>
<dbReference type="SUPFAM" id="SSF54001">
    <property type="entry name" value="Cysteine proteinases"/>
    <property type="match status" value="1"/>
</dbReference>
<dbReference type="InterPro" id="IPR028889">
    <property type="entry name" value="USP"/>
</dbReference>